<protein>
    <recommendedName>
        <fullName evidence="5">U6 small nuclear RNA (adenine-(43)-N(6))-methyltransferase</fullName>
        <ecNumber evidence="5">2.1.1.-</ecNumber>
    </recommendedName>
</protein>
<dbReference type="EMBL" id="JAWHQM010000038">
    <property type="protein sequence ID" value="KAK5634051.1"/>
    <property type="molecule type" value="Genomic_DNA"/>
</dbReference>
<dbReference type="EC" id="2.1.1.-" evidence="5"/>
<feature type="binding site" evidence="6">
    <location>
        <position position="148"/>
    </location>
    <ligand>
        <name>S-adenosyl-L-methionine</name>
        <dbReference type="ChEBI" id="CHEBI:59789"/>
    </ligand>
</feature>
<dbReference type="Pfam" id="PF05971">
    <property type="entry name" value="Methyltransf_10"/>
    <property type="match status" value="1"/>
</dbReference>
<dbReference type="GO" id="GO:0008168">
    <property type="term" value="F:methyltransferase activity"/>
    <property type="evidence" value="ECO:0007669"/>
    <property type="project" value="UniProtKB-UniRule"/>
</dbReference>
<comment type="similarity">
    <text evidence="1 5">Belongs to the methyltransferase superfamily. METTL16/RlmF family.</text>
</comment>
<feature type="binding site" evidence="6">
    <location>
        <position position="254"/>
    </location>
    <ligand>
        <name>S-adenosyl-L-methionine</name>
        <dbReference type="ChEBI" id="CHEBI:59789"/>
    </ligand>
</feature>
<dbReference type="SUPFAM" id="SSF53335">
    <property type="entry name" value="S-adenosyl-L-methionine-dependent methyltransferases"/>
    <property type="match status" value="1"/>
</dbReference>
<evidence type="ECO:0000256" key="5">
    <source>
        <dbReference type="PIRNR" id="PIRNR037350"/>
    </source>
</evidence>
<accession>A0AAN7UW62</accession>
<evidence type="ECO:0000256" key="7">
    <source>
        <dbReference type="SAM" id="MobiDB-lite"/>
    </source>
</evidence>
<feature type="binding site" evidence="6">
    <location>
        <position position="182"/>
    </location>
    <ligand>
        <name>S-adenosyl-L-methionine</name>
        <dbReference type="ChEBI" id="CHEBI:59789"/>
    </ligand>
</feature>
<dbReference type="GO" id="GO:0070475">
    <property type="term" value="P:rRNA base methylation"/>
    <property type="evidence" value="ECO:0007669"/>
    <property type="project" value="TreeGrafter"/>
</dbReference>
<name>A0AAN7UW62_9PEZI</name>
<reference evidence="8 9" key="1">
    <citation type="submission" date="2023-10" db="EMBL/GenBank/DDBJ databases">
        <title>Draft genome sequence of Xylaria bambusicola isolate GMP-LS, the root and basal stem rot pathogen of sugarcane in Indonesia.</title>
        <authorList>
            <person name="Selvaraj P."/>
            <person name="Muralishankar V."/>
            <person name="Muruganantham S."/>
            <person name="Sp S."/>
            <person name="Haryani S."/>
            <person name="Lau K.J.X."/>
            <person name="Naqvi N.I."/>
        </authorList>
    </citation>
    <scope>NUCLEOTIDE SEQUENCE [LARGE SCALE GENOMIC DNA]</scope>
    <source>
        <strain evidence="8">GMP-LS</strain>
    </source>
</reference>
<evidence type="ECO:0000313" key="9">
    <source>
        <dbReference type="Proteomes" id="UP001305414"/>
    </source>
</evidence>
<keyword evidence="4 6" id="KW-0949">S-adenosyl-L-methionine</keyword>
<dbReference type="Gene3D" id="3.40.50.150">
    <property type="entry name" value="Vaccinia Virus protein VP39"/>
    <property type="match status" value="1"/>
</dbReference>
<evidence type="ECO:0000256" key="6">
    <source>
        <dbReference type="PIRSR" id="PIRSR037350-1"/>
    </source>
</evidence>
<evidence type="ECO:0000256" key="2">
    <source>
        <dbReference type="ARBA" id="ARBA00022603"/>
    </source>
</evidence>
<dbReference type="GO" id="GO:0005634">
    <property type="term" value="C:nucleus"/>
    <property type="evidence" value="ECO:0007669"/>
    <property type="project" value="TreeGrafter"/>
</dbReference>
<dbReference type="InterPro" id="IPR029063">
    <property type="entry name" value="SAM-dependent_MTases_sf"/>
</dbReference>
<dbReference type="PANTHER" id="PTHR13393">
    <property type="entry name" value="SAM-DEPENDENT METHYLTRANSFERASE"/>
    <property type="match status" value="1"/>
</dbReference>
<keyword evidence="3 5" id="KW-0808">Transferase</keyword>
<proteinExistence type="inferred from homology"/>
<dbReference type="InterPro" id="IPR017182">
    <property type="entry name" value="METTL16/PsiM"/>
</dbReference>
<dbReference type="PANTHER" id="PTHR13393:SF0">
    <property type="entry name" value="RNA N6-ADENOSINE-METHYLTRANSFERASE METTL16"/>
    <property type="match status" value="1"/>
</dbReference>
<evidence type="ECO:0000313" key="8">
    <source>
        <dbReference type="EMBL" id="KAK5634051.1"/>
    </source>
</evidence>
<organism evidence="8 9">
    <name type="scientific">Xylaria bambusicola</name>
    <dbReference type="NCBI Taxonomy" id="326684"/>
    <lineage>
        <taxon>Eukaryota</taxon>
        <taxon>Fungi</taxon>
        <taxon>Dikarya</taxon>
        <taxon>Ascomycota</taxon>
        <taxon>Pezizomycotina</taxon>
        <taxon>Sordariomycetes</taxon>
        <taxon>Xylariomycetidae</taxon>
        <taxon>Xylariales</taxon>
        <taxon>Xylariaceae</taxon>
        <taxon>Xylaria</taxon>
    </lineage>
</organism>
<keyword evidence="2 5" id="KW-0489">Methyltransferase</keyword>
<dbReference type="InterPro" id="IPR010286">
    <property type="entry name" value="METTL16/RlmF"/>
</dbReference>
<keyword evidence="9" id="KW-1185">Reference proteome</keyword>
<dbReference type="PIRSF" id="PIRSF037350">
    <property type="entry name" value="Mtase_ZK1128_prd"/>
    <property type="match status" value="1"/>
</dbReference>
<feature type="binding site" evidence="6">
    <location>
        <position position="206"/>
    </location>
    <ligand>
        <name>S-adenosyl-L-methionine</name>
        <dbReference type="ChEBI" id="CHEBI:59789"/>
    </ligand>
</feature>
<sequence>MSTMLPMQGIEPRCLREQDGCDLSRDDGNVAVDDRSIQRGSRSTRRARSTSHEDAVSQKQCKRRRPGQRDEPRVRSENYFRNLYSTEPDFCRLGSKYPEFGNLLRNGAHLDFTDPAAVVQLTKTLLKEDFGLEINLPANRLCPPVPNRHSYILWLKDLLDSTSSAYSQQYEPERQVTGLDIGTGASLIYPLLGCAQRPTWNFIATDIDAESLRSARENARINNLEARIRIIDRVTSDTLIPDLSTGPIDFVMVNPPFYASDTELRELAAKKSRPPHSACTGAPVEMVCDGGEVRFVERLLNESLTLRDRVQWYTAMLGKRSSIEVLIDVLKKNGINNFAVTTFIQGSKTRRWGLAWSFLTRRPSPVVARGCGSFLAKDMLPPVTATTIYKPPSPDHADLVPSLERILCDTMTSLNFRSWTWNEQRLRGVGFADGNVWSRAHRRRRTREGTDAAQQESAGSPLDVANCAFGFSISISTQINNTAESGSSSPAVTVCWLQGDDESLFESFSGVIRRRLREDTTRSI</sequence>
<evidence type="ECO:0000256" key="3">
    <source>
        <dbReference type="ARBA" id="ARBA00022679"/>
    </source>
</evidence>
<gene>
    <name evidence="8" type="ORF">RRF57_009765</name>
</gene>
<dbReference type="Proteomes" id="UP001305414">
    <property type="component" value="Unassembled WGS sequence"/>
</dbReference>
<evidence type="ECO:0000256" key="4">
    <source>
        <dbReference type="ARBA" id="ARBA00022691"/>
    </source>
</evidence>
<feature type="region of interest" description="Disordered" evidence="7">
    <location>
        <begin position="16"/>
        <end position="73"/>
    </location>
</feature>
<dbReference type="CDD" id="cd02440">
    <property type="entry name" value="AdoMet_MTases"/>
    <property type="match status" value="1"/>
</dbReference>
<dbReference type="AlphaFoldDB" id="A0AAN7UW62"/>
<evidence type="ECO:0000256" key="1">
    <source>
        <dbReference type="ARBA" id="ARBA00005878"/>
    </source>
</evidence>
<comment type="caution">
    <text evidence="8">The sequence shown here is derived from an EMBL/GenBank/DDBJ whole genome shotgun (WGS) entry which is preliminary data.</text>
</comment>
<feature type="compositionally biased region" description="Basic and acidic residues" evidence="7">
    <location>
        <begin position="16"/>
        <end position="37"/>
    </location>
</feature>